<evidence type="ECO:0000313" key="3">
    <source>
        <dbReference type="Proteomes" id="UP001461498"/>
    </source>
</evidence>
<dbReference type="EMBL" id="JAPXFL010000012">
    <property type="protein sequence ID" value="KAK9498424.1"/>
    <property type="molecule type" value="Genomic_DNA"/>
</dbReference>
<feature type="transmembrane region" description="Helical" evidence="1">
    <location>
        <begin position="45"/>
        <end position="63"/>
    </location>
</feature>
<accession>A0AAW1CIV9</accession>
<organism evidence="2 3">
    <name type="scientific">Rhynocoris fuscipes</name>
    <dbReference type="NCBI Taxonomy" id="488301"/>
    <lineage>
        <taxon>Eukaryota</taxon>
        <taxon>Metazoa</taxon>
        <taxon>Ecdysozoa</taxon>
        <taxon>Arthropoda</taxon>
        <taxon>Hexapoda</taxon>
        <taxon>Insecta</taxon>
        <taxon>Pterygota</taxon>
        <taxon>Neoptera</taxon>
        <taxon>Paraneoptera</taxon>
        <taxon>Hemiptera</taxon>
        <taxon>Heteroptera</taxon>
        <taxon>Panheteroptera</taxon>
        <taxon>Cimicomorpha</taxon>
        <taxon>Reduviidae</taxon>
        <taxon>Harpactorinae</taxon>
        <taxon>Harpactorini</taxon>
        <taxon>Rhynocoris</taxon>
    </lineage>
</organism>
<gene>
    <name evidence="2" type="ORF">O3M35_003063</name>
</gene>
<dbReference type="AlphaFoldDB" id="A0AAW1CIV9"/>
<proteinExistence type="predicted"/>
<evidence type="ECO:0000313" key="2">
    <source>
        <dbReference type="EMBL" id="KAK9498424.1"/>
    </source>
</evidence>
<name>A0AAW1CIV9_9HEMI</name>
<feature type="transmembrane region" description="Helical" evidence="1">
    <location>
        <begin position="103"/>
        <end position="121"/>
    </location>
</feature>
<protein>
    <submittedName>
        <fullName evidence="2">Uncharacterized protein</fullName>
    </submittedName>
</protein>
<keyword evidence="1" id="KW-1133">Transmembrane helix</keyword>
<dbReference type="Proteomes" id="UP001461498">
    <property type="component" value="Unassembled WGS sequence"/>
</dbReference>
<evidence type="ECO:0000256" key="1">
    <source>
        <dbReference type="SAM" id="Phobius"/>
    </source>
</evidence>
<keyword evidence="1" id="KW-0472">Membrane</keyword>
<reference evidence="2 3" key="1">
    <citation type="submission" date="2022-12" db="EMBL/GenBank/DDBJ databases">
        <title>Chromosome-level genome assembly of true bugs.</title>
        <authorList>
            <person name="Ma L."/>
            <person name="Li H."/>
        </authorList>
    </citation>
    <scope>NUCLEOTIDE SEQUENCE [LARGE SCALE GENOMIC DNA]</scope>
    <source>
        <strain evidence="2">Lab_2022b</strain>
    </source>
</reference>
<keyword evidence="1" id="KW-0812">Transmembrane</keyword>
<keyword evidence="3" id="KW-1185">Reference proteome</keyword>
<sequence>MKYIEKLCAEDGDIVEKTLFNEYWYLPRISAIKISDDIAEMIKSIHYAFCLFIILCIIIPHNINRIIIARIHRAIAYGLSSYDEETESIRIVLKSDIKKKKRLLIILISIFYPTITVLISFCKTLDINNTSEIEIHHHRNGVSYDLPLTQWIPFGERFAFILQLVILPLNHSTVICTELMYFMVSLTVWLELKLLGISLQRLPERTLNLYNFKHNEKFYNLETINVNEDLRNCYRECLKQNVIHHQKIVR</sequence>
<comment type="caution">
    <text evidence="2">The sequence shown here is derived from an EMBL/GenBank/DDBJ whole genome shotgun (WGS) entry which is preliminary data.</text>
</comment>